<organism evidence="1 2">
    <name type="scientific">Arthrobacter sulfonylureivorans</name>
    <dbReference type="NCBI Taxonomy" id="2486855"/>
    <lineage>
        <taxon>Bacteria</taxon>
        <taxon>Bacillati</taxon>
        <taxon>Actinomycetota</taxon>
        <taxon>Actinomycetes</taxon>
        <taxon>Micrococcales</taxon>
        <taxon>Micrococcaceae</taxon>
        <taxon>Arthrobacter</taxon>
    </lineage>
</organism>
<dbReference type="InterPro" id="IPR007546">
    <property type="entry name" value="DUF503"/>
</dbReference>
<dbReference type="PANTHER" id="PTHR36441:SF1">
    <property type="entry name" value="DUF503 DOMAIN-CONTAINING PROTEIN"/>
    <property type="match status" value="1"/>
</dbReference>
<reference evidence="1 2" key="1">
    <citation type="submission" date="2022-03" db="EMBL/GenBank/DDBJ databases">
        <title>Isotopic signatures of nitrous oxide derived from detoxification processes.</title>
        <authorList>
            <person name="Behrendt U."/>
            <person name="Buchen C."/>
            <person name="Well R."/>
            <person name="Ulrich A."/>
            <person name="Rohe L."/>
            <person name="Kolb S."/>
            <person name="Schloter M."/>
            <person name="Horn M.A."/>
            <person name="Augustin J."/>
        </authorList>
    </citation>
    <scope>NUCLEOTIDE SEQUENCE [LARGE SCALE GENOMIC DNA]</scope>
    <source>
        <strain evidence="1 2">S4-C24</strain>
    </source>
</reference>
<name>A0ABY3WAP9_9MICC</name>
<protein>
    <submittedName>
        <fullName evidence="1">DUF503 domain-containing protein</fullName>
    </submittedName>
</protein>
<dbReference type="RefSeq" id="WP_127512302.1">
    <property type="nucleotide sequence ID" value="NZ_CP093326.1"/>
</dbReference>
<dbReference type="Gene3D" id="3.30.70.1120">
    <property type="entry name" value="TT1725-like"/>
    <property type="match status" value="1"/>
</dbReference>
<dbReference type="SUPFAM" id="SSF103007">
    <property type="entry name" value="Hypothetical protein TT1725"/>
    <property type="match status" value="1"/>
</dbReference>
<evidence type="ECO:0000313" key="2">
    <source>
        <dbReference type="Proteomes" id="UP000829069"/>
    </source>
</evidence>
<sequence>MWIGWIEFDLLLGDVHSLKEKRSVLRPIIAEVHKRFDVSVAEVGQQSLYRRAELGIGLVGADRAHVVQVLDTAENYIAYRPGVDLLSTRRKVLSSED</sequence>
<accession>A0ABY3WAP9</accession>
<gene>
    <name evidence="1" type="ORF">MNQ99_02365</name>
</gene>
<dbReference type="InterPro" id="IPR036746">
    <property type="entry name" value="TT1725-like_sf"/>
</dbReference>
<dbReference type="Proteomes" id="UP000829069">
    <property type="component" value="Chromosome"/>
</dbReference>
<evidence type="ECO:0000313" key="1">
    <source>
        <dbReference type="EMBL" id="UNK46233.1"/>
    </source>
</evidence>
<proteinExistence type="predicted"/>
<keyword evidence="2" id="KW-1185">Reference proteome</keyword>
<dbReference type="EMBL" id="CP093326">
    <property type="protein sequence ID" value="UNK46233.1"/>
    <property type="molecule type" value="Genomic_DNA"/>
</dbReference>
<dbReference type="PANTHER" id="PTHR36441">
    <property type="entry name" value="HYPOTHETICAL CYTOSOLIC PROTEIN"/>
    <property type="match status" value="1"/>
</dbReference>
<dbReference type="Pfam" id="PF04456">
    <property type="entry name" value="DUF503"/>
    <property type="match status" value="1"/>
</dbReference>